<evidence type="ECO:0000256" key="1">
    <source>
        <dbReference type="ARBA" id="ARBA00022723"/>
    </source>
</evidence>
<dbReference type="PROSITE" id="PS50081">
    <property type="entry name" value="ZF_DAG_PE_2"/>
    <property type="match status" value="1"/>
</dbReference>
<feature type="compositionally biased region" description="Basic residues" evidence="3">
    <location>
        <begin position="100"/>
        <end position="115"/>
    </location>
</feature>
<dbReference type="AlphaFoldDB" id="A0A336MAT5"/>
<dbReference type="VEuPathDB" id="VectorBase:CSON014461"/>
<sequence length="454" mass="52795">MELILDYTCCKMPWNCLCSNTSKKEKRPQISAPILHIDEESDKKPQIQPRLINAEALEQRLADIETPNTVGSPSHDTVDHISTENQNLLDENTPDDKVKGSKKKSKESKKAAKKLKKEEKAKSKKKLKEKSKNQSNNKNHETNSDEALNLNEKREIQNADKQFTHVQFSFDDYSGLDLTEQKPSSEEDEIKEISPIPPQKPARGEIIQIHKNDLNGNYDELPLIQIIDENNRNYTPSLEKESIINRSNESIPFIDDEAQSQTIQRKSPQRNNFHDTRIITLIPKNLESHHLNCNPNQNVLQTFMPIPKLRYEPQLQQFKQVHILPKIEEQGGQENGMHKFQYYYNPGVKICQICHLYLHVCPAIKCFECEFTCHQECFHKSDRKRNKPNWIFVERFSCTSNFYMLVGCESCSNELKLCLMIVSEMKFFELISIKKPLEAIKFEEFSIRMGIFLI</sequence>
<evidence type="ECO:0000313" key="5">
    <source>
        <dbReference type="EMBL" id="SSX27356.1"/>
    </source>
</evidence>
<gene>
    <name evidence="5" type="primary">CSON014461</name>
</gene>
<organism evidence="5">
    <name type="scientific">Culicoides sonorensis</name>
    <name type="common">Biting midge</name>
    <dbReference type="NCBI Taxonomy" id="179676"/>
    <lineage>
        <taxon>Eukaryota</taxon>
        <taxon>Metazoa</taxon>
        <taxon>Ecdysozoa</taxon>
        <taxon>Arthropoda</taxon>
        <taxon>Hexapoda</taxon>
        <taxon>Insecta</taxon>
        <taxon>Pterygota</taxon>
        <taxon>Neoptera</taxon>
        <taxon>Endopterygota</taxon>
        <taxon>Diptera</taxon>
        <taxon>Nematocera</taxon>
        <taxon>Chironomoidea</taxon>
        <taxon>Ceratopogonidae</taxon>
        <taxon>Ceratopogoninae</taxon>
        <taxon>Culicoides</taxon>
        <taxon>Monoculicoides</taxon>
    </lineage>
</organism>
<dbReference type="EMBL" id="UFQT01000808">
    <property type="protein sequence ID" value="SSX27356.1"/>
    <property type="molecule type" value="Genomic_DNA"/>
</dbReference>
<dbReference type="InterPro" id="IPR002219">
    <property type="entry name" value="PKC_DAG/PE"/>
</dbReference>
<feature type="region of interest" description="Disordered" evidence="3">
    <location>
        <begin position="176"/>
        <end position="200"/>
    </location>
</feature>
<dbReference type="GO" id="GO:0046872">
    <property type="term" value="F:metal ion binding"/>
    <property type="evidence" value="ECO:0007669"/>
    <property type="project" value="UniProtKB-KW"/>
</dbReference>
<keyword evidence="1" id="KW-0479">Metal-binding</keyword>
<accession>A0A336MAT5</accession>
<dbReference type="CDD" id="cd00029">
    <property type="entry name" value="C1"/>
    <property type="match status" value="1"/>
</dbReference>
<feature type="compositionally biased region" description="Polar residues" evidence="3">
    <location>
        <begin position="66"/>
        <end position="75"/>
    </location>
</feature>
<evidence type="ECO:0000256" key="3">
    <source>
        <dbReference type="SAM" id="MobiDB-lite"/>
    </source>
</evidence>
<proteinExistence type="predicted"/>
<reference evidence="5" key="1">
    <citation type="submission" date="2018-07" db="EMBL/GenBank/DDBJ databases">
        <authorList>
            <person name="Quirk P.G."/>
            <person name="Krulwich T.A."/>
        </authorList>
    </citation>
    <scope>NUCLEOTIDE SEQUENCE</scope>
</reference>
<name>A0A336MAT5_CULSO</name>
<keyword evidence="2" id="KW-0862">Zinc</keyword>
<evidence type="ECO:0000259" key="4">
    <source>
        <dbReference type="PROSITE" id="PS50081"/>
    </source>
</evidence>
<feature type="domain" description="Phorbol-ester/DAG-type" evidence="4">
    <location>
        <begin position="337"/>
        <end position="385"/>
    </location>
</feature>
<dbReference type="SUPFAM" id="SSF57889">
    <property type="entry name" value="Cysteine-rich domain"/>
    <property type="match status" value="1"/>
</dbReference>
<evidence type="ECO:0000256" key="2">
    <source>
        <dbReference type="ARBA" id="ARBA00022833"/>
    </source>
</evidence>
<feature type="region of interest" description="Disordered" evidence="3">
    <location>
        <begin position="62"/>
        <end position="147"/>
    </location>
</feature>
<protein>
    <submittedName>
        <fullName evidence="5">CSON014461 protein</fullName>
    </submittedName>
</protein>
<dbReference type="InterPro" id="IPR046349">
    <property type="entry name" value="C1-like_sf"/>
</dbReference>